<protein>
    <recommendedName>
        <fullName evidence="2">WW domain-containing protein</fullName>
    </recommendedName>
</protein>
<feature type="compositionally biased region" description="Basic and acidic residues" evidence="1">
    <location>
        <begin position="452"/>
        <end position="462"/>
    </location>
</feature>
<dbReference type="Proteomes" id="UP001162029">
    <property type="component" value="Unassembled WGS sequence"/>
</dbReference>
<comment type="caution">
    <text evidence="3">The sequence shown here is derived from an EMBL/GenBank/DDBJ whole genome shotgun (WGS) entry which is preliminary data.</text>
</comment>
<feature type="domain" description="WW" evidence="2">
    <location>
        <begin position="18"/>
        <end position="51"/>
    </location>
</feature>
<name>A0AAV0TA41_9STRA</name>
<feature type="region of interest" description="Disordered" evidence="1">
    <location>
        <begin position="215"/>
        <end position="462"/>
    </location>
</feature>
<feature type="compositionally biased region" description="Basic and acidic residues" evidence="1">
    <location>
        <begin position="240"/>
        <end position="290"/>
    </location>
</feature>
<dbReference type="AlphaFoldDB" id="A0AAV0TA41"/>
<dbReference type="Pfam" id="PF00397">
    <property type="entry name" value="WW"/>
    <property type="match status" value="1"/>
</dbReference>
<evidence type="ECO:0000313" key="4">
    <source>
        <dbReference type="Proteomes" id="UP001162029"/>
    </source>
</evidence>
<reference evidence="3" key="1">
    <citation type="submission" date="2022-12" db="EMBL/GenBank/DDBJ databases">
        <authorList>
            <person name="Webb A."/>
        </authorList>
    </citation>
    <scope>NUCLEOTIDE SEQUENCE</scope>
    <source>
        <strain evidence="3">Pd1</strain>
    </source>
</reference>
<evidence type="ECO:0000313" key="3">
    <source>
        <dbReference type="EMBL" id="CAI5715581.1"/>
    </source>
</evidence>
<proteinExistence type="predicted"/>
<dbReference type="PROSITE" id="PS50020">
    <property type="entry name" value="WW_DOMAIN_2"/>
    <property type="match status" value="1"/>
</dbReference>
<feature type="compositionally biased region" description="Basic residues" evidence="1">
    <location>
        <begin position="83"/>
        <end position="95"/>
    </location>
</feature>
<feature type="region of interest" description="Disordered" evidence="1">
    <location>
        <begin position="66"/>
        <end position="110"/>
    </location>
</feature>
<feature type="compositionally biased region" description="Polar residues" evidence="1">
    <location>
        <begin position="326"/>
        <end position="337"/>
    </location>
</feature>
<feature type="compositionally biased region" description="Basic residues" evidence="1">
    <location>
        <begin position="291"/>
        <end position="305"/>
    </location>
</feature>
<organism evidence="3 4">
    <name type="scientific">Peronospora destructor</name>
    <dbReference type="NCBI Taxonomy" id="86335"/>
    <lineage>
        <taxon>Eukaryota</taxon>
        <taxon>Sar</taxon>
        <taxon>Stramenopiles</taxon>
        <taxon>Oomycota</taxon>
        <taxon>Peronosporomycetes</taxon>
        <taxon>Peronosporales</taxon>
        <taxon>Peronosporaceae</taxon>
        <taxon>Peronospora</taxon>
    </lineage>
</organism>
<sequence length="462" mass="54384">MSKKTRKLHRDDDDGTSEALPDGWDQFTSSDGHVYYYNADTKESRWDLPSKDKEEVLVPFKLSRRDSKDNNNKVFDQAEPLIRSRKVKKEKHKTNKTTEEHDTVAAGKPSNVMFQKLQASLGGKLEKIHTGPPPMMNIRREGLLEYTEGATGQEVKTPLTSVEEQYETETAGMSAAERFRFLRKKRQENMMAKRESSMGDDFMAEVAKNMKKKGVVVLRKEEREGNEKMVSWEEQEKEEEERKRRQIQEEIKIKKEKRNEQITKEREERLEQERAKQLELEQPEHDEQEKKRKKQDKKEKKKKKKKDDEIDERNVGLVSDCHEMSGTGQHEQNQLSVVENVVEQHEEDLDVSSPERVKYKRHNRSQNSKYDISMDRQAIKHMESVEDDHPPTDDRLSPRFEVKFNAVQDDKQRMREERRARKQREKDMLVASKLSSVTSELPRPKSTSSLNEVRKEFQNPVN</sequence>
<feature type="region of interest" description="Disordered" evidence="1">
    <location>
        <begin position="150"/>
        <end position="172"/>
    </location>
</feature>
<dbReference type="EMBL" id="CANTFM010000225">
    <property type="protein sequence ID" value="CAI5715581.1"/>
    <property type="molecule type" value="Genomic_DNA"/>
</dbReference>
<gene>
    <name evidence="3" type="ORF">PDE001_LOCUS1350</name>
</gene>
<dbReference type="PROSITE" id="PS01159">
    <property type="entry name" value="WW_DOMAIN_1"/>
    <property type="match status" value="1"/>
</dbReference>
<feature type="compositionally biased region" description="Polar residues" evidence="1">
    <location>
        <begin position="433"/>
        <end position="451"/>
    </location>
</feature>
<dbReference type="SUPFAM" id="SSF51045">
    <property type="entry name" value="WW domain"/>
    <property type="match status" value="1"/>
</dbReference>
<feature type="compositionally biased region" description="Basic and acidic residues" evidence="1">
    <location>
        <begin position="218"/>
        <end position="231"/>
    </location>
</feature>
<dbReference type="CDD" id="cd00201">
    <property type="entry name" value="WW"/>
    <property type="match status" value="1"/>
</dbReference>
<feature type="compositionally biased region" description="Basic and acidic residues" evidence="1">
    <location>
        <begin position="372"/>
        <end position="428"/>
    </location>
</feature>
<evidence type="ECO:0000256" key="1">
    <source>
        <dbReference type="SAM" id="MobiDB-lite"/>
    </source>
</evidence>
<dbReference type="InterPro" id="IPR036020">
    <property type="entry name" value="WW_dom_sf"/>
</dbReference>
<accession>A0AAV0TA41</accession>
<evidence type="ECO:0000259" key="2">
    <source>
        <dbReference type="PROSITE" id="PS50020"/>
    </source>
</evidence>
<dbReference type="Gene3D" id="2.20.70.10">
    <property type="match status" value="1"/>
</dbReference>
<dbReference type="InterPro" id="IPR001202">
    <property type="entry name" value="WW_dom"/>
</dbReference>
<keyword evidence="4" id="KW-1185">Reference proteome</keyword>
<dbReference type="SMART" id="SM00456">
    <property type="entry name" value="WW"/>
    <property type="match status" value="1"/>
</dbReference>
<feature type="region of interest" description="Disordered" evidence="1">
    <location>
        <begin position="1"/>
        <end position="31"/>
    </location>
</feature>